<comment type="subcellular location">
    <subcellularLocation>
        <location evidence="1">Secreted</location>
    </subcellularLocation>
</comment>
<accession>A0A9P0XIH6</accession>
<evidence type="ECO:0000256" key="4">
    <source>
        <dbReference type="RuleBase" id="RU004262"/>
    </source>
</evidence>
<proteinExistence type="inferred from homology"/>
<dbReference type="GO" id="GO:0016042">
    <property type="term" value="P:lipid catabolic process"/>
    <property type="evidence" value="ECO:0007669"/>
    <property type="project" value="TreeGrafter"/>
</dbReference>
<evidence type="ECO:0000259" key="5">
    <source>
        <dbReference type="Pfam" id="PF00151"/>
    </source>
</evidence>
<dbReference type="AlphaFoldDB" id="A0A9P0XIH6"/>
<dbReference type="Pfam" id="PF00151">
    <property type="entry name" value="Lipase"/>
    <property type="match status" value="1"/>
</dbReference>
<evidence type="ECO:0000313" key="6">
    <source>
        <dbReference type="EMBL" id="CAH4037712.1"/>
    </source>
</evidence>
<dbReference type="Gene3D" id="3.40.50.1820">
    <property type="entry name" value="alpha/beta hydrolase"/>
    <property type="match status" value="1"/>
</dbReference>
<dbReference type="GO" id="GO:0017171">
    <property type="term" value="F:serine hydrolase activity"/>
    <property type="evidence" value="ECO:0007669"/>
    <property type="project" value="TreeGrafter"/>
</dbReference>
<evidence type="ECO:0000256" key="1">
    <source>
        <dbReference type="ARBA" id="ARBA00004613"/>
    </source>
</evidence>
<evidence type="ECO:0000313" key="7">
    <source>
        <dbReference type="Proteomes" id="UP001152562"/>
    </source>
</evidence>
<comment type="similarity">
    <text evidence="2 4">Belongs to the AB hydrolase superfamily. Lipase family.</text>
</comment>
<dbReference type="InterPro" id="IPR013818">
    <property type="entry name" value="Lipase"/>
</dbReference>
<dbReference type="GO" id="GO:0016298">
    <property type="term" value="F:lipase activity"/>
    <property type="evidence" value="ECO:0007669"/>
    <property type="project" value="InterPro"/>
</dbReference>
<evidence type="ECO:0000256" key="3">
    <source>
        <dbReference type="ARBA" id="ARBA00022525"/>
    </source>
</evidence>
<feature type="domain" description="Lipase" evidence="5">
    <location>
        <begin position="24"/>
        <end position="297"/>
    </location>
</feature>
<protein>
    <recommendedName>
        <fullName evidence="5">Lipase domain-containing protein</fullName>
    </recommendedName>
</protein>
<name>A0A9P0XIH6_PIEBR</name>
<dbReference type="PANTHER" id="PTHR11610:SF37">
    <property type="entry name" value="GH01208P"/>
    <property type="match status" value="1"/>
</dbReference>
<dbReference type="PANTHER" id="PTHR11610">
    <property type="entry name" value="LIPASE"/>
    <property type="match status" value="1"/>
</dbReference>
<comment type="caution">
    <text evidence="6">The sequence shown here is derived from an EMBL/GenBank/DDBJ whole genome shotgun (WGS) entry which is preliminary data.</text>
</comment>
<dbReference type="GO" id="GO:0005615">
    <property type="term" value="C:extracellular space"/>
    <property type="evidence" value="ECO:0007669"/>
    <property type="project" value="TreeGrafter"/>
</dbReference>
<dbReference type="PRINTS" id="PR00821">
    <property type="entry name" value="TAGLIPASE"/>
</dbReference>
<dbReference type="EMBL" id="CALOZG010000085">
    <property type="protein sequence ID" value="CAH4037712.1"/>
    <property type="molecule type" value="Genomic_DNA"/>
</dbReference>
<reference evidence="6" key="1">
    <citation type="submission" date="2022-05" db="EMBL/GenBank/DDBJ databases">
        <authorList>
            <person name="Okamura Y."/>
        </authorList>
    </citation>
    <scope>NUCLEOTIDE SEQUENCE</scope>
</reference>
<gene>
    <name evidence="6" type="ORF">PIBRA_LOCUS13350</name>
</gene>
<dbReference type="SUPFAM" id="SSF53474">
    <property type="entry name" value="alpha/beta-Hydrolases"/>
    <property type="match status" value="1"/>
</dbReference>
<dbReference type="InterPro" id="IPR029058">
    <property type="entry name" value="AB_hydrolase_fold"/>
</dbReference>
<keyword evidence="7" id="KW-1185">Reference proteome</keyword>
<evidence type="ECO:0000256" key="2">
    <source>
        <dbReference type="ARBA" id="ARBA00010701"/>
    </source>
</evidence>
<sequence>MDTRIGYWSIDNYSIFSLDDPTSLLISSCFDTSRPTIVYAFGFTGKVTTPSTLALVNGYIDTKKRNVILLDWEEEAKTGNLGIYLSYTRIAIPNSKWVGEKLGAAILKLYNQGFAIDTLHLIGHSLGAHLMGYAGRWIRTQGVVIPRITGLDPAKPFFEGILATQKGLDYTCATFVDIIHTNPGYYGTTHSVGTVDIWPNYSLFGVQPGCPLGLHPKLSLNVVHCTIITDLCSHTRAIEYFVESLKYGTDFPAASALSHFSWVLSKQPSNDIIYLGELANIRSRGNYFLKTNPQSPYHKGLDGLNPHR</sequence>
<dbReference type="InterPro" id="IPR000734">
    <property type="entry name" value="TAG_lipase"/>
</dbReference>
<keyword evidence="3" id="KW-0964">Secreted</keyword>
<dbReference type="Proteomes" id="UP001152562">
    <property type="component" value="Unassembled WGS sequence"/>
</dbReference>
<organism evidence="6 7">
    <name type="scientific">Pieris brassicae</name>
    <name type="common">White butterfly</name>
    <name type="synonym">Large white butterfly</name>
    <dbReference type="NCBI Taxonomy" id="7116"/>
    <lineage>
        <taxon>Eukaryota</taxon>
        <taxon>Metazoa</taxon>
        <taxon>Ecdysozoa</taxon>
        <taxon>Arthropoda</taxon>
        <taxon>Hexapoda</taxon>
        <taxon>Insecta</taxon>
        <taxon>Pterygota</taxon>
        <taxon>Neoptera</taxon>
        <taxon>Endopterygota</taxon>
        <taxon>Lepidoptera</taxon>
        <taxon>Glossata</taxon>
        <taxon>Ditrysia</taxon>
        <taxon>Papilionoidea</taxon>
        <taxon>Pieridae</taxon>
        <taxon>Pierinae</taxon>
        <taxon>Pieris</taxon>
    </lineage>
</organism>